<protein>
    <submittedName>
        <fullName evidence="1">Uncharacterized protein</fullName>
    </submittedName>
</protein>
<reference evidence="2" key="1">
    <citation type="journal article" date="2024" name="IScience">
        <title>Strigolactones Initiate the Formation of Haustorium-like Structures in Castilleja.</title>
        <authorList>
            <person name="Buerger M."/>
            <person name="Peterson D."/>
            <person name="Chory J."/>
        </authorList>
    </citation>
    <scope>NUCLEOTIDE SEQUENCE [LARGE SCALE GENOMIC DNA]</scope>
</reference>
<keyword evidence="2" id="KW-1185">Reference proteome</keyword>
<accession>A0ABD3CYW7</accession>
<organism evidence="1 2">
    <name type="scientific">Castilleja foliolosa</name>
    <dbReference type="NCBI Taxonomy" id="1961234"/>
    <lineage>
        <taxon>Eukaryota</taxon>
        <taxon>Viridiplantae</taxon>
        <taxon>Streptophyta</taxon>
        <taxon>Embryophyta</taxon>
        <taxon>Tracheophyta</taxon>
        <taxon>Spermatophyta</taxon>
        <taxon>Magnoliopsida</taxon>
        <taxon>eudicotyledons</taxon>
        <taxon>Gunneridae</taxon>
        <taxon>Pentapetalae</taxon>
        <taxon>asterids</taxon>
        <taxon>lamiids</taxon>
        <taxon>Lamiales</taxon>
        <taxon>Orobanchaceae</taxon>
        <taxon>Pedicularideae</taxon>
        <taxon>Castillejinae</taxon>
        <taxon>Castilleja</taxon>
    </lineage>
</organism>
<evidence type="ECO:0000313" key="1">
    <source>
        <dbReference type="EMBL" id="KAL3635203.1"/>
    </source>
</evidence>
<dbReference type="EMBL" id="JAVIJP010000027">
    <property type="protein sequence ID" value="KAL3635203.1"/>
    <property type="molecule type" value="Genomic_DNA"/>
</dbReference>
<name>A0ABD3CYW7_9LAMI</name>
<sequence length="42" mass="4826">MGACRITCEPDCLGGWRSRYSSSLESSLIEEKEELFERRDVS</sequence>
<proteinExistence type="predicted"/>
<comment type="caution">
    <text evidence="1">The sequence shown here is derived from an EMBL/GenBank/DDBJ whole genome shotgun (WGS) entry which is preliminary data.</text>
</comment>
<evidence type="ECO:0000313" key="2">
    <source>
        <dbReference type="Proteomes" id="UP001632038"/>
    </source>
</evidence>
<dbReference type="Proteomes" id="UP001632038">
    <property type="component" value="Unassembled WGS sequence"/>
</dbReference>
<dbReference type="AlphaFoldDB" id="A0ABD3CYW7"/>
<gene>
    <name evidence="1" type="ORF">CASFOL_019750</name>
</gene>